<keyword evidence="1" id="KW-0812">Transmembrane</keyword>
<feature type="transmembrane region" description="Helical" evidence="1">
    <location>
        <begin position="12"/>
        <end position="33"/>
    </location>
</feature>
<reference evidence="2 3" key="1">
    <citation type="submission" date="2013-12" db="EMBL/GenBank/DDBJ databases">
        <title>NBRP : Genome information of microbial organism related human and environment.</title>
        <authorList>
            <person name="Hattori M."/>
            <person name="Oshima K."/>
            <person name="Inaba H."/>
            <person name="Suda W."/>
            <person name="Sakamoto M."/>
            <person name="Iino T."/>
            <person name="Kitahara M."/>
            <person name="Oshida Y."/>
            <person name="Iida T."/>
            <person name="Kudo T."/>
            <person name="Itoh T."/>
            <person name="Ahmed I."/>
            <person name="Ohkuma M."/>
        </authorList>
    </citation>
    <scope>NUCLEOTIDE SEQUENCE [LARGE SCALE GENOMIC DNA]</scope>
    <source>
        <strain evidence="2 3">JCM 21738</strain>
    </source>
</reference>
<gene>
    <name evidence="2" type="ORF">JCM21738_957</name>
</gene>
<comment type="caution">
    <text evidence="2">The sequence shown here is derived from an EMBL/GenBank/DDBJ whole genome shotgun (WGS) entry which is preliminary data.</text>
</comment>
<dbReference type="InterPro" id="IPR036259">
    <property type="entry name" value="MFS_trans_sf"/>
</dbReference>
<proteinExistence type="predicted"/>
<protein>
    <submittedName>
        <fullName evidence="2">Siderophore transport protein</fullName>
    </submittedName>
</protein>
<sequence>MLGSFLAGINWFIPFFSIPVFCVLSIIMMIFLVKSPKKKQEPLPFKDFIKK</sequence>
<dbReference type="Proteomes" id="UP000018949">
    <property type="component" value="Unassembled WGS sequence"/>
</dbReference>
<keyword evidence="3" id="KW-1185">Reference proteome</keyword>
<organism evidence="2 3">
    <name type="scientific">Mesobacillus boroniphilus JCM 21738</name>
    <dbReference type="NCBI Taxonomy" id="1294265"/>
    <lineage>
        <taxon>Bacteria</taxon>
        <taxon>Bacillati</taxon>
        <taxon>Bacillota</taxon>
        <taxon>Bacilli</taxon>
        <taxon>Bacillales</taxon>
        <taxon>Bacillaceae</taxon>
        <taxon>Mesobacillus</taxon>
    </lineage>
</organism>
<dbReference type="SUPFAM" id="SSF103473">
    <property type="entry name" value="MFS general substrate transporter"/>
    <property type="match status" value="1"/>
</dbReference>
<name>W4RL02_9BACI</name>
<dbReference type="EMBL" id="BAUW01000007">
    <property type="protein sequence ID" value="GAE44264.1"/>
    <property type="molecule type" value="Genomic_DNA"/>
</dbReference>
<accession>W4RL02</accession>
<evidence type="ECO:0000313" key="2">
    <source>
        <dbReference type="EMBL" id="GAE44264.1"/>
    </source>
</evidence>
<evidence type="ECO:0000256" key="1">
    <source>
        <dbReference type="SAM" id="Phobius"/>
    </source>
</evidence>
<evidence type="ECO:0000313" key="3">
    <source>
        <dbReference type="Proteomes" id="UP000018949"/>
    </source>
</evidence>
<dbReference type="AlphaFoldDB" id="W4RL02"/>
<dbReference type="eggNOG" id="COG2814">
    <property type="taxonomic scope" value="Bacteria"/>
</dbReference>
<keyword evidence="1" id="KW-0472">Membrane</keyword>
<keyword evidence="1" id="KW-1133">Transmembrane helix</keyword>